<feature type="transmembrane region" description="Helical" evidence="1">
    <location>
        <begin position="400"/>
        <end position="420"/>
    </location>
</feature>
<dbReference type="EMBL" id="VUNH01000006">
    <property type="protein sequence ID" value="MST55707.1"/>
    <property type="molecule type" value="Genomic_DNA"/>
</dbReference>
<feature type="transmembrane region" description="Helical" evidence="1">
    <location>
        <begin position="208"/>
        <end position="230"/>
    </location>
</feature>
<reference evidence="3 4" key="1">
    <citation type="submission" date="2019-08" db="EMBL/GenBank/DDBJ databases">
        <title>In-depth cultivation of the pig gut microbiome towards novel bacterial diversity and tailored functional studies.</title>
        <authorList>
            <person name="Wylensek D."/>
            <person name="Hitch T.C.A."/>
            <person name="Clavel T."/>
        </authorList>
    </citation>
    <scope>NUCLEOTIDE SEQUENCE [LARGE SCALE GENOMIC DNA]</scope>
    <source>
        <strain evidence="3 4">SM-530-WT-4B</strain>
    </source>
</reference>
<feature type="transmembrane region" description="Helical" evidence="1">
    <location>
        <begin position="461"/>
        <end position="485"/>
    </location>
</feature>
<dbReference type="AlphaFoldDB" id="A0A6L5YDN0"/>
<evidence type="ECO:0000313" key="4">
    <source>
        <dbReference type="Proteomes" id="UP000473699"/>
    </source>
</evidence>
<evidence type="ECO:0000259" key="2">
    <source>
        <dbReference type="Pfam" id="PF07670"/>
    </source>
</evidence>
<feature type="transmembrane region" description="Helical" evidence="1">
    <location>
        <begin position="160"/>
        <end position="188"/>
    </location>
</feature>
<comment type="caution">
    <text evidence="3">The sequence shown here is derived from an EMBL/GenBank/DDBJ whole genome shotgun (WGS) entry which is preliminary data.</text>
</comment>
<feature type="transmembrane region" description="Helical" evidence="1">
    <location>
        <begin position="242"/>
        <end position="260"/>
    </location>
</feature>
<evidence type="ECO:0000313" key="3">
    <source>
        <dbReference type="EMBL" id="MST55707.1"/>
    </source>
</evidence>
<dbReference type="InterPro" id="IPR011642">
    <property type="entry name" value="Gate_dom"/>
</dbReference>
<feature type="transmembrane region" description="Helical" evidence="1">
    <location>
        <begin position="38"/>
        <end position="61"/>
    </location>
</feature>
<gene>
    <name evidence="3" type="ORF">FYJ74_06635</name>
</gene>
<dbReference type="Pfam" id="PF07670">
    <property type="entry name" value="Gate"/>
    <property type="match status" value="1"/>
</dbReference>
<dbReference type="RefSeq" id="WP_154528803.1">
    <property type="nucleotide sequence ID" value="NZ_VUNH01000006.1"/>
</dbReference>
<feature type="transmembrane region" description="Helical" evidence="1">
    <location>
        <begin position="358"/>
        <end position="380"/>
    </location>
</feature>
<feature type="transmembrane region" description="Helical" evidence="1">
    <location>
        <begin position="73"/>
        <end position="101"/>
    </location>
</feature>
<evidence type="ECO:0000256" key="1">
    <source>
        <dbReference type="SAM" id="Phobius"/>
    </source>
</evidence>
<protein>
    <submittedName>
        <fullName evidence="3">YjiH family protein</fullName>
    </submittedName>
</protein>
<accession>A0A6L5YDN0</accession>
<proteinExistence type="predicted"/>
<keyword evidence="1" id="KW-0812">Transmembrane</keyword>
<feature type="domain" description="Nucleoside transporter/FeoB GTPase Gate" evidence="2">
    <location>
        <begin position="168"/>
        <end position="266"/>
    </location>
</feature>
<dbReference type="Proteomes" id="UP000473699">
    <property type="component" value="Unassembled WGS sequence"/>
</dbReference>
<keyword evidence="1" id="KW-0472">Membrane</keyword>
<feature type="transmembrane region" description="Helical" evidence="1">
    <location>
        <begin position="272"/>
        <end position="290"/>
    </location>
</feature>
<organism evidence="3 4">
    <name type="scientific">Pyramidobacter porci</name>
    <dbReference type="NCBI Taxonomy" id="2605789"/>
    <lineage>
        <taxon>Bacteria</taxon>
        <taxon>Thermotogati</taxon>
        <taxon>Synergistota</taxon>
        <taxon>Synergistia</taxon>
        <taxon>Synergistales</taxon>
        <taxon>Dethiosulfovibrionaceae</taxon>
        <taxon>Pyramidobacter</taxon>
    </lineage>
</organism>
<keyword evidence="4" id="KW-1185">Reference proteome</keyword>
<name>A0A6L5YDN0_9BACT</name>
<feature type="transmembrane region" description="Helical" evidence="1">
    <location>
        <begin position="432"/>
        <end position="455"/>
    </location>
</feature>
<keyword evidence="1" id="KW-1133">Transmembrane helix</keyword>
<feature type="transmembrane region" description="Helical" evidence="1">
    <location>
        <begin position="121"/>
        <end position="139"/>
    </location>
</feature>
<sequence length="487" mass="53122">MNSDKILYDKLSAEERASLNLNDILLVDRLELSLRSKAVGALKAVLFSAVAIFVFFVNITVNGKSDVPFGHIYNYFINALGNAGLWGITIIIALNGILSVYGKFFAPEGSRLRRYYGGESFIYPVFYLMGGVFTLIYTMDATIPGFAGPQFIVSSATGGTAVPAIVVGVAWIIPVSCVFLPFLLNYGLVDMVGTLMEPLMRPLFKVPGYAAVNCIASFVSSSSVGVLITNRQYRKGLYTEKEADLIATGFSAVSVGFAYMVIKTAGLGDYFLRVYFCSLVITLMISAVICRLPPLRNKRGVYVDGRAQTEEEILAQRGTGNLLVKGFERAEKKAYTAGKLLPEIRDSVLDAMTVYPKVLTLLAGVGILGLIVATYTPVFQWIGKIFVPVLKLCAVPDAEAIAPSLPVGIAEMFLPVMLIADKVSELSIKARYMVTTVSICQIIFFSETIVVMLASKLPLKLSDLVICFFERTFIAIPITAAFMHLMF</sequence>